<protein>
    <submittedName>
        <fullName evidence="2">Membrane protein insertion efficiency factor YidD</fullName>
    </submittedName>
</protein>
<reference evidence="2" key="1">
    <citation type="submission" date="2020-02" db="EMBL/GenBank/DDBJ databases">
        <authorList>
            <person name="Meier V. D."/>
        </authorList>
    </citation>
    <scope>NUCLEOTIDE SEQUENCE</scope>
    <source>
        <strain evidence="2">AVDCRST_MAG71</strain>
    </source>
</reference>
<sequence>DRPFPHCCLAWIQALDQSAARAALPLSSLVFGICDAGDWSSRRRARQLADDASTAAMPSAASRRTRSGATGTALQRFERKQV</sequence>
<dbReference type="AlphaFoldDB" id="A0A6J4KS94"/>
<feature type="non-terminal residue" evidence="2">
    <location>
        <position position="1"/>
    </location>
</feature>
<gene>
    <name evidence="2" type="ORF">AVDCRST_MAG71-799</name>
</gene>
<feature type="non-terminal residue" evidence="2">
    <location>
        <position position="82"/>
    </location>
</feature>
<accession>A0A6J4KS94</accession>
<feature type="region of interest" description="Disordered" evidence="1">
    <location>
        <begin position="49"/>
        <end position="82"/>
    </location>
</feature>
<proteinExistence type="predicted"/>
<evidence type="ECO:0000313" key="2">
    <source>
        <dbReference type="EMBL" id="CAA9312716.1"/>
    </source>
</evidence>
<dbReference type="EMBL" id="CADCUA010000230">
    <property type="protein sequence ID" value="CAA9312716.1"/>
    <property type="molecule type" value="Genomic_DNA"/>
</dbReference>
<name>A0A6J4KS94_9GAMM</name>
<organism evidence="2">
    <name type="scientific">uncultured Lysobacter sp</name>
    <dbReference type="NCBI Taxonomy" id="271060"/>
    <lineage>
        <taxon>Bacteria</taxon>
        <taxon>Pseudomonadati</taxon>
        <taxon>Pseudomonadota</taxon>
        <taxon>Gammaproteobacteria</taxon>
        <taxon>Lysobacterales</taxon>
        <taxon>Lysobacteraceae</taxon>
        <taxon>Lysobacter</taxon>
        <taxon>environmental samples</taxon>
    </lineage>
</organism>
<evidence type="ECO:0000256" key="1">
    <source>
        <dbReference type="SAM" id="MobiDB-lite"/>
    </source>
</evidence>